<reference evidence="2 3" key="1">
    <citation type="submission" date="2017-08" db="EMBL/GenBank/DDBJ databases">
        <title>Infants hospitalized years apart are colonized by the same room-sourced microbial strains.</title>
        <authorList>
            <person name="Brooks B."/>
            <person name="Olm M.R."/>
            <person name="Firek B.A."/>
            <person name="Baker R."/>
            <person name="Thomas B.C."/>
            <person name="Morowitz M.J."/>
            <person name="Banfield J.F."/>
        </authorList>
    </citation>
    <scope>NUCLEOTIDE SEQUENCE [LARGE SCALE GENOMIC DNA]</scope>
    <source>
        <strain evidence="2">S2_018_000_R3_110</strain>
    </source>
</reference>
<name>A0A2W5B3I3_9SPHN</name>
<sequence length="185" mass="18426">MTRSISPRLLGWGAAAALLALPLVAGAPWTPADYAFAAGMLGIAGGAIEIGARASTSLAYRGGTAIAVVAAFLVLWVNAAVGFFGSEDNDVNAIFGLTVLVAVVGTLLAGLRARGVAWAMLAAAATQLLVGLTGLAAGWAAPGLAGIRQTLGGTAFFCVLWLASAALFARAARQSAQSRTASPSI</sequence>
<dbReference type="EMBL" id="QFNF01000016">
    <property type="protein sequence ID" value="PZO77825.1"/>
    <property type="molecule type" value="Genomic_DNA"/>
</dbReference>
<comment type="caution">
    <text evidence="2">The sequence shown here is derived from an EMBL/GenBank/DDBJ whole genome shotgun (WGS) entry which is preliminary data.</text>
</comment>
<evidence type="ECO:0000313" key="2">
    <source>
        <dbReference type="EMBL" id="PZO77825.1"/>
    </source>
</evidence>
<proteinExistence type="predicted"/>
<accession>A0A2W5B3I3</accession>
<feature type="transmembrane region" description="Helical" evidence="1">
    <location>
        <begin position="36"/>
        <end position="52"/>
    </location>
</feature>
<keyword evidence="1" id="KW-1133">Transmembrane helix</keyword>
<keyword evidence="1" id="KW-0812">Transmembrane</keyword>
<feature type="transmembrane region" description="Helical" evidence="1">
    <location>
        <begin position="64"/>
        <end position="85"/>
    </location>
</feature>
<dbReference type="Proteomes" id="UP000248614">
    <property type="component" value="Unassembled WGS sequence"/>
</dbReference>
<evidence type="ECO:0000313" key="3">
    <source>
        <dbReference type="Proteomes" id="UP000248614"/>
    </source>
</evidence>
<feature type="transmembrane region" description="Helical" evidence="1">
    <location>
        <begin position="118"/>
        <end position="141"/>
    </location>
</feature>
<feature type="transmembrane region" description="Helical" evidence="1">
    <location>
        <begin position="91"/>
        <end position="111"/>
    </location>
</feature>
<keyword evidence="1" id="KW-0472">Membrane</keyword>
<dbReference type="AlphaFoldDB" id="A0A2W5B3I3"/>
<organism evidence="2 3">
    <name type="scientific">Sphingomonas hengshuiensis</name>
    <dbReference type="NCBI Taxonomy" id="1609977"/>
    <lineage>
        <taxon>Bacteria</taxon>
        <taxon>Pseudomonadati</taxon>
        <taxon>Pseudomonadota</taxon>
        <taxon>Alphaproteobacteria</taxon>
        <taxon>Sphingomonadales</taxon>
        <taxon>Sphingomonadaceae</taxon>
        <taxon>Sphingomonas</taxon>
    </lineage>
</organism>
<protein>
    <submittedName>
        <fullName evidence="2">Uncharacterized protein</fullName>
    </submittedName>
</protein>
<evidence type="ECO:0000256" key="1">
    <source>
        <dbReference type="SAM" id="Phobius"/>
    </source>
</evidence>
<gene>
    <name evidence="2" type="ORF">DI632_07810</name>
</gene>
<feature type="transmembrane region" description="Helical" evidence="1">
    <location>
        <begin position="147"/>
        <end position="169"/>
    </location>
</feature>